<dbReference type="RefSeq" id="WP_112057938.1">
    <property type="nucleotide sequence ID" value="NZ_JAMOKV010000004.1"/>
</dbReference>
<sequence length="258" mass="30856">MGFSLQNLEYEKIKALFCDFPNLLNKNFEVRMKKALSVLHFAYLWGACREAEKALIKYKKDDLYEFIMQLYRKRIKTHQANFLLLHCFENALRSTLCVKIANFYNKDDGDSWFIDQTSNSSSPKIVTKLLQIRKKHLKNKKAKNSWEIFDCFYLRDLEDIISSHWDIFAPIFKDKKIYKGEELPCYGTKEHLLTKLSQIRQARNEIFHNKSTKMKFRKELEILLLRLDYYLEDAIKIGEISTGINLKYNYKQQYINEL</sequence>
<keyword evidence="2" id="KW-1185">Reference proteome</keyword>
<protein>
    <submittedName>
        <fullName evidence="1">CAAX protease</fullName>
    </submittedName>
</protein>
<name>A0ABT0TVL4_9HELI</name>
<dbReference type="GO" id="GO:0006508">
    <property type="term" value="P:proteolysis"/>
    <property type="evidence" value="ECO:0007669"/>
    <property type="project" value="UniProtKB-KW"/>
</dbReference>
<reference evidence="1" key="1">
    <citation type="submission" date="2022-06" db="EMBL/GenBank/DDBJ databases">
        <title>Helicobacter colisuis sp. nov.</title>
        <authorList>
            <person name="Papic B."/>
            <person name="Gruntar I."/>
        </authorList>
    </citation>
    <scope>NUCLEOTIDE SEQUENCE</scope>
    <source>
        <strain evidence="1">11154-15</strain>
    </source>
</reference>
<organism evidence="1 2">
    <name type="scientific">Helicobacter colisuis</name>
    <dbReference type="NCBI Taxonomy" id="2949739"/>
    <lineage>
        <taxon>Bacteria</taxon>
        <taxon>Pseudomonadati</taxon>
        <taxon>Campylobacterota</taxon>
        <taxon>Epsilonproteobacteria</taxon>
        <taxon>Campylobacterales</taxon>
        <taxon>Helicobacteraceae</taxon>
        <taxon>Helicobacter</taxon>
    </lineage>
</organism>
<gene>
    <name evidence="1" type="ORF">NCR95_05940</name>
</gene>
<dbReference type="Proteomes" id="UP001057522">
    <property type="component" value="Unassembled WGS sequence"/>
</dbReference>
<keyword evidence="1" id="KW-0645">Protease</keyword>
<dbReference type="GO" id="GO:0008233">
    <property type="term" value="F:peptidase activity"/>
    <property type="evidence" value="ECO:0007669"/>
    <property type="project" value="UniProtKB-KW"/>
</dbReference>
<evidence type="ECO:0000313" key="2">
    <source>
        <dbReference type="Proteomes" id="UP001057522"/>
    </source>
</evidence>
<accession>A0ABT0TVL4</accession>
<dbReference type="EMBL" id="JAMOKX010000005">
    <property type="protein sequence ID" value="MCL9819705.1"/>
    <property type="molecule type" value="Genomic_DNA"/>
</dbReference>
<proteinExistence type="predicted"/>
<evidence type="ECO:0000313" key="1">
    <source>
        <dbReference type="EMBL" id="MCL9819705.1"/>
    </source>
</evidence>
<comment type="caution">
    <text evidence="1">The sequence shown here is derived from an EMBL/GenBank/DDBJ whole genome shotgun (WGS) entry which is preliminary data.</text>
</comment>
<keyword evidence="1" id="KW-0378">Hydrolase</keyword>